<dbReference type="PANTHER" id="PTHR13683:SF750">
    <property type="entry name" value="ASPARTYL PROTEASE AED1"/>
    <property type="match status" value="1"/>
</dbReference>
<dbReference type="InterPro" id="IPR021109">
    <property type="entry name" value="Peptidase_aspartic_dom_sf"/>
</dbReference>
<dbReference type="FunFam" id="2.40.70.10:FF:000049">
    <property type="entry name" value="Aspartyl protease AED1"/>
    <property type="match status" value="1"/>
</dbReference>
<dbReference type="InterPro" id="IPR033121">
    <property type="entry name" value="PEPTIDASE_A1"/>
</dbReference>
<protein>
    <recommendedName>
        <fullName evidence="4">Peptidase A1 domain-containing protein</fullName>
    </recommendedName>
</protein>
<sequence length="835" mass="90464">MASSSSSPLSFYIFLNLLFFLLLIEKISLVSARELAGEHHVIDVKSLLPSSSCAVPEKGMSPSKLKVVHRHGPCSSLARQDKPSHVELLHQDQSRVDSINHRAATNAAGLNPVGDSLSARVPANTGAALGTGNYIVNIGLGTPSKPFSVVFDTGSDLTWTQCVPCDNCYTQKDPLYDPTQSSTFTNISCNSNYCTQLDQSSCSSTSTCLYQVQYGDNSQTQGSLIQDTLTFSSDTIPNFRYGCGHDNSGLFGKADGLLGLGREPASIISQTSQLYGKVFSYCIPSKSSYAGYLALGSSATGVQYTPMLNNPNLPSFYFLNLVGISVGGQRLDLSPTVFSVPGTLLDSGTVISRLPPTAYASLRKSFRQYMTNYPTAPALSILDTCYDFTNYQTVKVPSIALIFDNKVTINLDFTGILYVGSISQACLAFAGNNDASEVVIIEKISLVSARELAGEYDIIEVKSLEDSIEGLFCSVPDKGTSPSKLNVVHRHSLCSSQARQDMSSHVELLRRDQARVDYTHHRAANAAARLNPIGGSLLAEVPTNIGRPLGTDNYIIDIGLGTPTKSFSVVFDTGNDLTWTQCVPCVNCYTQKDPFYDPNQSSTFTSISCNSNYCTQLDRFGCSSNSTCLYQVEYERDSYTNGSLIQDTLTFSSDTIKNFRYGCGHNNNGQFGQADGLLGLGRGAVSIISQTDQLYDKVFSYCLPSGSRAIGYLKLGKPVPDVQYTPMLTNSNLPSFYFLKLISISVGGARLALSPTVFTGPGTILDSGTVVSYLPPTAYSALRNIFRKEMTNYPTAPPLYNLDTCYDFTNYPDVEVPAIALIYDGEMTTNLDARL</sequence>
<feature type="active site" evidence="2">
    <location>
        <position position="346"/>
    </location>
</feature>
<keyword evidence="6" id="KW-1185">Reference proteome</keyword>
<name>A0ABD0UWJ5_DENTH</name>
<comment type="caution">
    <text evidence="5">The sequence shown here is derived from an EMBL/GenBank/DDBJ whole genome shotgun (WGS) entry which is preliminary data.</text>
</comment>
<dbReference type="InterPro" id="IPR032861">
    <property type="entry name" value="TAXi_N"/>
</dbReference>
<dbReference type="InterPro" id="IPR001461">
    <property type="entry name" value="Aspartic_peptidase_A1"/>
</dbReference>
<evidence type="ECO:0000256" key="2">
    <source>
        <dbReference type="PIRSR" id="PIRSR601461-1"/>
    </source>
</evidence>
<feature type="domain" description="Peptidase A1" evidence="4">
    <location>
        <begin position="134"/>
        <end position="472"/>
    </location>
</feature>
<feature type="signal peptide" evidence="3">
    <location>
        <begin position="1"/>
        <end position="32"/>
    </location>
</feature>
<comment type="similarity">
    <text evidence="1">Belongs to the peptidase A1 family.</text>
</comment>
<feature type="domain" description="Peptidase A1" evidence="4">
    <location>
        <begin position="554"/>
        <end position="835"/>
    </location>
</feature>
<dbReference type="Pfam" id="PF14543">
    <property type="entry name" value="TAXi_N"/>
    <property type="match status" value="2"/>
</dbReference>
<dbReference type="PANTHER" id="PTHR13683">
    <property type="entry name" value="ASPARTYL PROTEASES"/>
    <property type="match status" value="1"/>
</dbReference>
<accession>A0ABD0UWJ5</accession>
<dbReference type="SUPFAM" id="SSF50630">
    <property type="entry name" value="Acid proteases"/>
    <property type="match status" value="2"/>
</dbReference>
<organism evidence="5 6">
    <name type="scientific">Dendrobium thyrsiflorum</name>
    <name type="common">Pinecone-like raceme dendrobium</name>
    <name type="synonym">Orchid</name>
    <dbReference type="NCBI Taxonomy" id="117978"/>
    <lineage>
        <taxon>Eukaryota</taxon>
        <taxon>Viridiplantae</taxon>
        <taxon>Streptophyta</taxon>
        <taxon>Embryophyta</taxon>
        <taxon>Tracheophyta</taxon>
        <taxon>Spermatophyta</taxon>
        <taxon>Magnoliopsida</taxon>
        <taxon>Liliopsida</taxon>
        <taxon>Asparagales</taxon>
        <taxon>Orchidaceae</taxon>
        <taxon>Epidendroideae</taxon>
        <taxon>Malaxideae</taxon>
        <taxon>Dendrobiinae</taxon>
        <taxon>Dendrobium</taxon>
    </lineage>
</organism>
<feature type="active site" evidence="2">
    <location>
        <position position="152"/>
    </location>
</feature>
<feature type="chain" id="PRO_5044744379" description="Peptidase A1 domain-containing protein" evidence="3">
    <location>
        <begin position="33"/>
        <end position="835"/>
    </location>
</feature>
<dbReference type="EMBL" id="JANQDX010000012">
    <property type="protein sequence ID" value="KAL0914796.1"/>
    <property type="molecule type" value="Genomic_DNA"/>
</dbReference>
<dbReference type="AlphaFoldDB" id="A0ABD0UWJ5"/>
<dbReference type="FunFam" id="2.40.70.10:FF:000021">
    <property type="entry name" value="Aspartyl protease AED1"/>
    <property type="match status" value="2"/>
</dbReference>
<dbReference type="PROSITE" id="PS51767">
    <property type="entry name" value="PEPTIDASE_A1"/>
    <property type="match status" value="2"/>
</dbReference>
<reference evidence="5 6" key="1">
    <citation type="journal article" date="2024" name="Plant Biotechnol. J.">
        <title>Dendrobium thyrsiflorum genome and its molecular insights into genes involved in important horticultural traits.</title>
        <authorList>
            <person name="Chen B."/>
            <person name="Wang J.Y."/>
            <person name="Zheng P.J."/>
            <person name="Li K.L."/>
            <person name="Liang Y.M."/>
            <person name="Chen X.F."/>
            <person name="Zhang C."/>
            <person name="Zhao X."/>
            <person name="He X."/>
            <person name="Zhang G.Q."/>
            <person name="Liu Z.J."/>
            <person name="Xu Q."/>
        </authorList>
    </citation>
    <scope>NUCLEOTIDE SEQUENCE [LARGE SCALE GENOMIC DNA]</scope>
    <source>
        <strain evidence="5">GZMU011</strain>
    </source>
</reference>
<gene>
    <name evidence="5" type="ORF">M5K25_015177</name>
</gene>
<evidence type="ECO:0000259" key="4">
    <source>
        <dbReference type="PROSITE" id="PS51767"/>
    </source>
</evidence>
<dbReference type="Proteomes" id="UP001552299">
    <property type="component" value="Unassembled WGS sequence"/>
</dbReference>
<proteinExistence type="inferred from homology"/>
<evidence type="ECO:0000256" key="1">
    <source>
        <dbReference type="ARBA" id="ARBA00007447"/>
    </source>
</evidence>
<evidence type="ECO:0000313" key="5">
    <source>
        <dbReference type="EMBL" id="KAL0914796.1"/>
    </source>
</evidence>
<dbReference type="Gene3D" id="2.40.70.10">
    <property type="entry name" value="Acid Proteases"/>
    <property type="match status" value="4"/>
</dbReference>
<dbReference type="Pfam" id="PF14541">
    <property type="entry name" value="TAXi_C"/>
    <property type="match status" value="2"/>
</dbReference>
<dbReference type="InterPro" id="IPR032799">
    <property type="entry name" value="TAXi_C"/>
</dbReference>
<evidence type="ECO:0000313" key="6">
    <source>
        <dbReference type="Proteomes" id="UP001552299"/>
    </source>
</evidence>
<evidence type="ECO:0000256" key="3">
    <source>
        <dbReference type="SAM" id="SignalP"/>
    </source>
</evidence>
<keyword evidence="3" id="KW-0732">Signal</keyword>